<feature type="repeat" description="WD" evidence="5">
    <location>
        <begin position="515"/>
        <end position="547"/>
    </location>
</feature>
<reference evidence="10" key="1">
    <citation type="submission" date="2025-08" db="UniProtKB">
        <authorList>
            <consortium name="Ensembl"/>
        </authorList>
    </citation>
    <scope>IDENTIFICATION</scope>
</reference>
<feature type="compositionally biased region" description="Acidic residues" evidence="7">
    <location>
        <begin position="817"/>
        <end position="828"/>
    </location>
</feature>
<dbReference type="CDD" id="cd21950">
    <property type="entry name" value="TD_EMAP4"/>
    <property type="match status" value="1"/>
</dbReference>
<feature type="region of interest" description="Disordered" evidence="7">
    <location>
        <begin position="72"/>
        <end position="116"/>
    </location>
</feature>
<sequence length="891" mass="99306">PGRMLVRGRTYSSTYRTYSSTASPDDSMSGHSASDVTERLAALELRVQQQEDELMVLKAALADVLRRLAATEEAKTPASAKKPGKGGCASLGSSAKRSSGMERSQSSTWDGGEEGRSKLVKAASTSRLLAKVVKNSDRYRTCYTYMLHTCYTHVIHTCYTYMLHRHGNHIKMFMRGRPITMFFPAEVENYDDVKAELPPERLRLEWVYGYRGRDCRANVCLLPTGEVVYFIASVVVLFNHEERTQRHYLGHTDCVKCLAVHPDKIRIATGQIAGVDKDGRAVQPHVRVWDSVSLSTLQILGLGTFERGVGSLAFSKDSGHHLSVIDDCNDHMLTVWDWQKKSKVAEIKTTNEVVLWVEFHPTDPHTLVTCGKSHIFFWLWGGSSLARKQGIFGKYDKPKFVQCLAFLSSGDILTGDSGGILLVWTRSIVRQVKAHEGSVFTLCQMRNGTLLTGGGKDRKIILWDHDLHPEREIEVPEQYGTIRAVAEGRGEEFLVGTSRNFLLRGTFNDGFQVEVQGHTDELWGLASHPFKDLFLTCAQDRQVCMWNSADHSLEWTRLVEEHGHCADFHPSGAVVAIGTHSGKWYVLDAETTDLVAIHTDGNEQLSVMRYSVDGALLAVGSHDNFIYLYNVTDKGRKYTRYGKCTGHSSYITHLDWSPDNNFIMSNSGDYEILYWDVPNGCKLIRNRSECKDIDWATYTCVLGFHVFGVWPEGSDGTDINALIRSHSRRVIALADDFCKVHLFAYPCSRAPSHKYSAHSSHVTNVSFLHDDRHLVSTGGKDTSVMQWRLVEKSSSLGEGPRRADPAPRPLSPALVQEPEEEEEEEPAEEVVANGMKESLPETPPHSESTPPPSDSTASPKDSLDPSEDTPTPSEDTPTPSDEALPPFTPPS</sequence>
<evidence type="ECO:0000256" key="2">
    <source>
        <dbReference type="ARBA" id="ARBA00022574"/>
    </source>
</evidence>
<dbReference type="InterPro" id="IPR005108">
    <property type="entry name" value="HELP"/>
</dbReference>
<dbReference type="SUPFAM" id="SSF50960">
    <property type="entry name" value="TolB, C-terminal domain"/>
    <property type="match status" value="1"/>
</dbReference>
<dbReference type="InterPro" id="IPR011047">
    <property type="entry name" value="Quinoprotein_ADH-like_sf"/>
</dbReference>
<dbReference type="SUPFAM" id="SSF50998">
    <property type="entry name" value="Quinoprotein alcohol dehydrogenase-like"/>
    <property type="match status" value="1"/>
</dbReference>
<feature type="coiled-coil region" evidence="6">
    <location>
        <begin position="33"/>
        <end position="67"/>
    </location>
</feature>
<organism evidence="10 11">
    <name type="scientific">Gadus morhua</name>
    <name type="common">Atlantic cod</name>
    <dbReference type="NCBI Taxonomy" id="8049"/>
    <lineage>
        <taxon>Eukaryota</taxon>
        <taxon>Metazoa</taxon>
        <taxon>Chordata</taxon>
        <taxon>Craniata</taxon>
        <taxon>Vertebrata</taxon>
        <taxon>Euteleostomi</taxon>
        <taxon>Actinopterygii</taxon>
        <taxon>Neopterygii</taxon>
        <taxon>Teleostei</taxon>
        <taxon>Neoteleostei</taxon>
        <taxon>Acanthomorphata</taxon>
        <taxon>Zeiogadaria</taxon>
        <taxon>Gadariae</taxon>
        <taxon>Gadiformes</taxon>
        <taxon>Gadoidei</taxon>
        <taxon>Gadidae</taxon>
        <taxon>Gadus</taxon>
    </lineage>
</organism>
<dbReference type="GO" id="GO:0072686">
    <property type="term" value="C:mitotic spindle"/>
    <property type="evidence" value="ECO:0007669"/>
    <property type="project" value="TreeGrafter"/>
</dbReference>
<feature type="repeat" description="WD" evidence="5">
    <location>
        <begin position="755"/>
        <end position="789"/>
    </location>
</feature>
<dbReference type="SMART" id="SM00320">
    <property type="entry name" value="WD40"/>
    <property type="match status" value="9"/>
</dbReference>
<dbReference type="Proteomes" id="UP000694546">
    <property type="component" value="Chromosome 15"/>
</dbReference>
<dbReference type="GO" id="GO:0005874">
    <property type="term" value="C:microtubule"/>
    <property type="evidence" value="ECO:0007669"/>
    <property type="project" value="UniProtKB-KW"/>
</dbReference>
<evidence type="ECO:0000256" key="7">
    <source>
        <dbReference type="SAM" id="MobiDB-lite"/>
    </source>
</evidence>
<dbReference type="InterPro" id="IPR050630">
    <property type="entry name" value="WD_repeat_EMAP"/>
</dbReference>
<feature type="compositionally biased region" description="Polar residues" evidence="7">
    <location>
        <begin position="91"/>
        <end position="109"/>
    </location>
</feature>
<evidence type="ECO:0000313" key="11">
    <source>
        <dbReference type="Proteomes" id="UP000694546"/>
    </source>
</evidence>
<feature type="compositionally biased region" description="Low complexity" evidence="7">
    <location>
        <begin position="868"/>
        <end position="882"/>
    </location>
</feature>
<dbReference type="Pfam" id="PF23414">
    <property type="entry name" value="Beta-prop_EML_2"/>
    <property type="match status" value="1"/>
</dbReference>
<dbReference type="InterPro" id="IPR015943">
    <property type="entry name" value="WD40/YVTN_repeat-like_dom_sf"/>
</dbReference>
<dbReference type="PANTHER" id="PTHR13720:SF11">
    <property type="entry name" value="ECHINODERM MICROTUBULE-ASSOCIATED PROTEIN-LIKE 4"/>
    <property type="match status" value="1"/>
</dbReference>
<accession>A0A8C5FUP6</accession>
<evidence type="ECO:0000256" key="6">
    <source>
        <dbReference type="SAM" id="Coils"/>
    </source>
</evidence>
<dbReference type="Gene3D" id="2.130.10.10">
    <property type="entry name" value="YVTN repeat-like/Quinoprotein amine dehydrogenase"/>
    <property type="match status" value="2"/>
</dbReference>
<dbReference type="PROSITE" id="PS50294">
    <property type="entry name" value="WD_REPEATS_REGION"/>
    <property type="match status" value="2"/>
</dbReference>
<keyword evidence="3" id="KW-0493">Microtubule</keyword>
<reference evidence="10" key="2">
    <citation type="submission" date="2025-09" db="UniProtKB">
        <authorList>
            <consortium name="Ensembl"/>
        </authorList>
    </citation>
    <scope>IDENTIFICATION</scope>
</reference>
<feature type="domain" description="EML-like second beta-propeller" evidence="9">
    <location>
        <begin position="522"/>
        <end position="789"/>
    </location>
</feature>
<keyword evidence="4" id="KW-0677">Repeat</keyword>
<dbReference type="PANTHER" id="PTHR13720">
    <property type="entry name" value="WD-40 REPEAT PROTEIN"/>
    <property type="match status" value="1"/>
</dbReference>
<dbReference type="GeneTree" id="ENSGT00940000158434"/>
<gene>
    <name evidence="10" type="primary">EML4</name>
</gene>
<dbReference type="GO" id="GO:0000226">
    <property type="term" value="P:microtubule cytoskeleton organization"/>
    <property type="evidence" value="ECO:0007669"/>
    <property type="project" value="TreeGrafter"/>
</dbReference>
<dbReference type="AlphaFoldDB" id="A0A8C5FUP6"/>
<evidence type="ECO:0000259" key="8">
    <source>
        <dbReference type="Pfam" id="PF23409"/>
    </source>
</evidence>
<dbReference type="InterPro" id="IPR001680">
    <property type="entry name" value="WD40_rpt"/>
</dbReference>
<evidence type="ECO:0000313" key="10">
    <source>
        <dbReference type="Ensembl" id="ENSGMOP00000062829.1"/>
    </source>
</evidence>
<feature type="repeat" description="WD" evidence="5">
    <location>
        <begin position="432"/>
        <end position="464"/>
    </location>
</feature>
<dbReference type="Pfam" id="PF23409">
    <property type="entry name" value="Beta-prop_EML"/>
    <property type="match status" value="1"/>
</dbReference>
<evidence type="ECO:0000256" key="5">
    <source>
        <dbReference type="PROSITE-ProRule" id="PRU00221"/>
    </source>
</evidence>
<evidence type="ECO:0000256" key="1">
    <source>
        <dbReference type="ARBA" id="ARBA00006489"/>
    </source>
</evidence>
<proteinExistence type="inferred from homology"/>
<dbReference type="InterPro" id="IPR055442">
    <property type="entry name" value="Beta-prop_EML-like_2nd"/>
</dbReference>
<evidence type="ECO:0000259" key="9">
    <source>
        <dbReference type="Pfam" id="PF23414"/>
    </source>
</evidence>
<evidence type="ECO:0000256" key="4">
    <source>
        <dbReference type="ARBA" id="ARBA00022737"/>
    </source>
</evidence>
<protein>
    <submittedName>
        <fullName evidence="10">EMAP like 4</fullName>
    </submittedName>
</protein>
<name>A0A8C5FUP6_GADMO</name>
<dbReference type="GO" id="GO:0008017">
    <property type="term" value="F:microtubule binding"/>
    <property type="evidence" value="ECO:0007669"/>
    <property type="project" value="TreeGrafter"/>
</dbReference>
<dbReference type="GO" id="GO:0030496">
    <property type="term" value="C:midbody"/>
    <property type="evidence" value="ECO:0007669"/>
    <property type="project" value="UniProtKB-SubCell"/>
</dbReference>
<keyword evidence="6" id="KW-0175">Coiled coil</keyword>
<evidence type="ECO:0000256" key="3">
    <source>
        <dbReference type="ARBA" id="ARBA00022701"/>
    </source>
</evidence>
<dbReference type="Pfam" id="PF03451">
    <property type="entry name" value="HELP"/>
    <property type="match status" value="1"/>
</dbReference>
<dbReference type="PROSITE" id="PS50082">
    <property type="entry name" value="WD_REPEATS_2"/>
    <property type="match status" value="4"/>
</dbReference>
<dbReference type="Ensembl" id="ENSGMOT00000073761.1">
    <property type="protein sequence ID" value="ENSGMOP00000062829.1"/>
    <property type="gene ID" value="ENSGMOG00000009981.2"/>
</dbReference>
<feature type="repeat" description="WD" evidence="5">
    <location>
        <begin position="644"/>
        <end position="685"/>
    </location>
</feature>
<keyword evidence="2 5" id="KW-0853">WD repeat</keyword>
<dbReference type="GO" id="GO:0051301">
    <property type="term" value="P:cell division"/>
    <property type="evidence" value="ECO:0007669"/>
    <property type="project" value="UniProtKB-KW"/>
</dbReference>
<comment type="similarity">
    <text evidence="1">Belongs to the WD repeat EMAP family.</text>
</comment>
<keyword evidence="11" id="KW-1185">Reference proteome</keyword>
<feature type="domain" description="EML-like first beta-propeller" evidence="8">
    <location>
        <begin position="244"/>
        <end position="505"/>
    </location>
</feature>
<dbReference type="InterPro" id="IPR055439">
    <property type="entry name" value="Beta-prop_EML_1st"/>
</dbReference>
<feature type="region of interest" description="Disordered" evidence="7">
    <location>
        <begin position="792"/>
        <end position="891"/>
    </location>
</feature>